<protein>
    <recommendedName>
        <fullName evidence="2">Roadblock/LAMTOR2 domain-containing protein</fullName>
    </recommendedName>
</protein>
<feature type="domain" description="Roadblock/LAMTOR2" evidence="2">
    <location>
        <begin position="83"/>
        <end position="173"/>
    </location>
</feature>
<dbReference type="InterPro" id="IPR053141">
    <property type="entry name" value="Mycobact_SerProt_Inhib_Rv3364c"/>
</dbReference>
<sequence length="197" mass="20782">MAPQPHVTTQPHAQASESLPPITATPVHAEIKTAPEKVAPARQEPPPSSKPNSEGSAPQSRTNPAPLSPARKQENMMSRVDEIHQVLHKLSTQSLGVEGSALISEDGLMIASALGENMEESRVAGITATLLSLGGRASAEFKRGSVQEVIVRGDHGYAVLIGAGRGTLLLALTDETSKLGLVFFDMREAVAKLQNVL</sequence>
<dbReference type="OrthoDB" id="513103at2"/>
<dbReference type="KEGG" id="mhey:H2LOC_008590"/>
<dbReference type="AlphaFoldDB" id="A0A6B8KLZ5"/>
<accession>A0A6B8KLZ5</accession>
<proteinExistence type="predicted"/>
<dbReference type="SMART" id="SM00960">
    <property type="entry name" value="Robl_LC7"/>
    <property type="match status" value="1"/>
</dbReference>
<organism evidence="3 4">
    <name type="scientific">Methylocystis heyeri</name>
    <dbReference type="NCBI Taxonomy" id="391905"/>
    <lineage>
        <taxon>Bacteria</taxon>
        <taxon>Pseudomonadati</taxon>
        <taxon>Pseudomonadota</taxon>
        <taxon>Alphaproteobacteria</taxon>
        <taxon>Hyphomicrobiales</taxon>
        <taxon>Methylocystaceae</taxon>
        <taxon>Methylocystis</taxon>
    </lineage>
</organism>
<evidence type="ECO:0000256" key="1">
    <source>
        <dbReference type="SAM" id="MobiDB-lite"/>
    </source>
</evidence>
<dbReference type="PANTHER" id="PTHR36222">
    <property type="entry name" value="SERINE PROTEASE INHIBITOR RV3364C"/>
    <property type="match status" value="1"/>
</dbReference>
<dbReference type="PANTHER" id="PTHR36222:SF1">
    <property type="entry name" value="SERINE PROTEASE INHIBITOR RV3364C"/>
    <property type="match status" value="1"/>
</dbReference>
<dbReference type="SUPFAM" id="SSF103196">
    <property type="entry name" value="Roadblock/LC7 domain"/>
    <property type="match status" value="1"/>
</dbReference>
<evidence type="ECO:0000313" key="4">
    <source>
        <dbReference type="Proteomes" id="UP000309061"/>
    </source>
</evidence>
<dbReference type="EMBL" id="CP046052">
    <property type="protein sequence ID" value="QGM48000.1"/>
    <property type="molecule type" value="Genomic_DNA"/>
</dbReference>
<keyword evidence="4" id="KW-1185">Reference proteome</keyword>
<feature type="compositionally biased region" description="Polar residues" evidence="1">
    <location>
        <begin position="1"/>
        <end position="17"/>
    </location>
</feature>
<dbReference type="InterPro" id="IPR004942">
    <property type="entry name" value="Roadblock/LAMTOR2_dom"/>
</dbReference>
<gene>
    <name evidence="3" type="ORF">H2LOC_008590</name>
</gene>
<dbReference type="Proteomes" id="UP000309061">
    <property type="component" value="Chromosome"/>
</dbReference>
<feature type="compositionally biased region" description="Polar residues" evidence="1">
    <location>
        <begin position="50"/>
        <end position="65"/>
    </location>
</feature>
<evidence type="ECO:0000313" key="3">
    <source>
        <dbReference type="EMBL" id="QGM48000.1"/>
    </source>
</evidence>
<dbReference type="Gene3D" id="3.30.450.30">
    <property type="entry name" value="Dynein light chain 2a, cytoplasmic"/>
    <property type="match status" value="1"/>
</dbReference>
<feature type="region of interest" description="Disordered" evidence="1">
    <location>
        <begin position="1"/>
        <end position="71"/>
    </location>
</feature>
<name>A0A6B8KLZ5_9HYPH</name>
<reference evidence="3 4" key="1">
    <citation type="submission" date="2019-11" db="EMBL/GenBank/DDBJ databases">
        <title>The genome sequence of Methylocystis heyeri.</title>
        <authorList>
            <person name="Oshkin I.Y."/>
            <person name="Miroshnikov K."/>
            <person name="Dedysh S.N."/>
        </authorList>
    </citation>
    <scope>NUCLEOTIDE SEQUENCE [LARGE SCALE GENOMIC DNA]</scope>
    <source>
        <strain evidence="3 4">H2</strain>
    </source>
</reference>
<evidence type="ECO:0000259" key="2">
    <source>
        <dbReference type="SMART" id="SM00960"/>
    </source>
</evidence>
<dbReference type="Pfam" id="PF03259">
    <property type="entry name" value="Robl_LC7"/>
    <property type="match status" value="1"/>
</dbReference>